<dbReference type="SMART" id="SM00267">
    <property type="entry name" value="GGDEF"/>
    <property type="match status" value="1"/>
</dbReference>
<comment type="caution">
    <text evidence="5">The sequence shown here is derived from an EMBL/GenBank/DDBJ whole genome shotgun (WGS) entry which is preliminary data.</text>
</comment>
<dbReference type="Proteomes" id="UP001142810">
    <property type="component" value="Unassembled WGS sequence"/>
</dbReference>
<dbReference type="PANTHER" id="PTHR45138:SF9">
    <property type="entry name" value="DIGUANYLATE CYCLASE DGCM-RELATED"/>
    <property type="match status" value="1"/>
</dbReference>
<dbReference type="InterPro" id="IPR048516">
    <property type="entry name" value="DGCcoil"/>
</dbReference>
<name>A0ABT3P416_9ALTE</name>
<keyword evidence="6" id="KW-1185">Reference proteome</keyword>
<feature type="domain" description="GGDEF" evidence="4">
    <location>
        <begin position="369"/>
        <end position="501"/>
    </location>
</feature>
<evidence type="ECO:0000256" key="2">
    <source>
        <dbReference type="ARBA" id="ARBA00034247"/>
    </source>
</evidence>
<dbReference type="PANTHER" id="PTHR45138">
    <property type="entry name" value="REGULATORY COMPONENTS OF SENSORY TRANSDUCTION SYSTEM"/>
    <property type="match status" value="1"/>
</dbReference>
<evidence type="ECO:0000256" key="1">
    <source>
        <dbReference type="ARBA" id="ARBA00012528"/>
    </source>
</evidence>
<accession>A0ABT3P416</accession>
<evidence type="ECO:0000313" key="6">
    <source>
        <dbReference type="Proteomes" id="UP001142810"/>
    </source>
</evidence>
<sequence>MEEKSLQSLKQHSELLAQFIIRLSKFYEGFSPDIDTELQKLRGHLSGRPDFTLAAVSVKKLNKTLRLADLTVRKYTADTLSQLEEAVKKLQHLLISEPALTKESAQILISLNQPVQSLFVLQSLCNKVLQLFQYASNVDSEDTYAARNVSTSTLALQKAILDELSQLIDTYTSKNPEDVQLQALRAKLKKGMTEDELLQSCIAIVRMVVQDSLSEASLSGKVIQSLHNALGDIQENVSQSIERSQSNFAARQSSHQEIKAKLDSIEDQLRQAESLEKLKKQAQAYLSSMASTLSEREEAEQKEQAELMTLLSAMQGQLIKLQKQTQHYRKKLAEQIVSTQTDALTKLGNRKAYDERVEKECQLAIDKKTPLALAVVDIDYFKSINDKFGHAAGDKTLQIVGKHLKSSLQTKDFIARWGGEEFVLLFPETDTKELKVKLEKIRVSLSKLPLKFRQEKISLTASFGGTCYRVGETPSAMFERADRLLYRAKHSGRNCVMIDQETI</sequence>
<dbReference type="Pfam" id="PF20975">
    <property type="entry name" value="DGCcoil"/>
    <property type="match status" value="1"/>
</dbReference>
<protein>
    <recommendedName>
        <fullName evidence="1">diguanylate cyclase</fullName>
        <ecNumber evidence="1">2.7.7.65</ecNumber>
    </recommendedName>
</protein>
<keyword evidence="3" id="KW-0175">Coiled coil</keyword>
<dbReference type="InterPro" id="IPR050469">
    <property type="entry name" value="Diguanylate_Cyclase"/>
</dbReference>
<dbReference type="Gene3D" id="3.30.70.270">
    <property type="match status" value="1"/>
</dbReference>
<dbReference type="NCBIfam" id="TIGR00254">
    <property type="entry name" value="GGDEF"/>
    <property type="match status" value="1"/>
</dbReference>
<dbReference type="CDD" id="cd01949">
    <property type="entry name" value="GGDEF"/>
    <property type="match status" value="1"/>
</dbReference>
<organism evidence="5 6">
    <name type="scientific">Alteromonas aquimaris</name>
    <dbReference type="NCBI Taxonomy" id="2998417"/>
    <lineage>
        <taxon>Bacteria</taxon>
        <taxon>Pseudomonadati</taxon>
        <taxon>Pseudomonadota</taxon>
        <taxon>Gammaproteobacteria</taxon>
        <taxon>Alteromonadales</taxon>
        <taxon>Alteromonadaceae</taxon>
        <taxon>Alteromonas/Salinimonas group</taxon>
        <taxon>Alteromonas</taxon>
    </lineage>
</organism>
<dbReference type="InterPro" id="IPR043128">
    <property type="entry name" value="Rev_trsase/Diguanyl_cyclase"/>
</dbReference>
<gene>
    <name evidence="5" type="ORF">OPS25_03280</name>
</gene>
<dbReference type="RefSeq" id="WP_265616233.1">
    <property type="nucleotide sequence ID" value="NZ_JAPFRD010000005.1"/>
</dbReference>
<dbReference type="Pfam" id="PF00990">
    <property type="entry name" value="GGDEF"/>
    <property type="match status" value="1"/>
</dbReference>
<feature type="coiled-coil region" evidence="3">
    <location>
        <begin position="255"/>
        <end position="285"/>
    </location>
</feature>
<comment type="catalytic activity">
    <reaction evidence="2">
        <text>2 GTP = 3',3'-c-di-GMP + 2 diphosphate</text>
        <dbReference type="Rhea" id="RHEA:24898"/>
        <dbReference type="ChEBI" id="CHEBI:33019"/>
        <dbReference type="ChEBI" id="CHEBI:37565"/>
        <dbReference type="ChEBI" id="CHEBI:58805"/>
        <dbReference type="EC" id="2.7.7.65"/>
    </reaction>
</comment>
<dbReference type="PROSITE" id="PS50887">
    <property type="entry name" value="GGDEF"/>
    <property type="match status" value="1"/>
</dbReference>
<dbReference type="EC" id="2.7.7.65" evidence="1"/>
<dbReference type="EMBL" id="JAPFRD010000005">
    <property type="protein sequence ID" value="MCW8107526.1"/>
    <property type="molecule type" value="Genomic_DNA"/>
</dbReference>
<evidence type="ECO:0000256" key="3">
    <source>
        <dbReference type="SAM" id="Coils"/>
    </source>
</evidence>
<reference evidence="5" key="1">
    <citation type="submission" date="2022-11" db="EMBL/GenBank/DDBJ databases">
        <title>Alteromonas sp. nov., isolated from sea water of the Qingdao.</title>
        <authorList>
            <person name="Wang Q."/>
        </authorList>
    </citation>
    <scope>NUCLEOTIDE SEQUENCE</scope>
    <source>
        <strain evidence="5">ASW11-7</strain>
    </source>
</reference>
<proteinExistence type="predicted"/>
<dbReference type="InterPro" id="IPR000160">
    <property type="entry name" value="GGDEF_dom"/>
</dbReference>
<evidence type="ECO:0000313" key="5">
    <source>
        <dbReference type="EMBL" id="MCW8107526.1"/>
    </source>
</evidence>
<dbReference type="InterPro" id="IPR029787">
    <property type="entry name" value="Nucleotide_cyclase"/>
</dbReference>
<dbReference type="SUPFAM" id="SSF55073">
    <property type="entry name" value="Nucleotide cyclase"/>
    <property type="match status" value="1"/>
</dbReference>
<evidence type="ECO:0000259" key="4">
    <source>
        <dbReference type="PROSITE" id="PS50887"/>
    </source>
</evidence>